<feature type="coiled-coil region" evidence="4">
    <location>
        <begin position="326"/>
        <end position="374"/>
    </location>
</feature>
<protein>
    <submittedName>
        <fullName evidence="5">Nuclease</fullName>
    </submittedName>
</protein>
<dbReference type="RefSeq" id="WP_085266319.1">
    <property type="nucleotide sequence ID" value="NZ_LQPG01000039.1"/>
</dbReference>
<comment type="caution">
    <text evidence="5">The sequence shown here is derived from an EMBL/GenBank/DDBJ whole genome shotgun (WGS) entry which is preliminary data.</text>
</comment>
<keyword evidence="4" id="KW-0175">Coiled coil</keyword>
<name>A0A1X1YAJ3_9MYCO</name>
<evidence type="ECO:0000256" key="1">
    <source>
        <dbReference type="ARBA" id="ARBA00022763"/>
    </source>
</evidence>
<evidence type="ECO:0000256" key="2">
    <source>
        <dbReference type="ARBA" id="ARBA00023204"/>
    </source>
</evidence>
<evidence type="ECO:0000256" key="4">
    <source>
        <dbReference type="SAM" id="Coils"/>
    </source>
</evidence>
<dbReference type="Pfam" id="PF13558">
    <property type="entry name" value="SbcC_Walker_B"/>
    <property type="match status" value="1"/>
</dbReference>
<dbReference type="EMBL" id="LQPG01000039">
    <property type="protein sequence ID" value="ORW08034.1"/>
    <property type="molecule type" value="Genomic_DNA"/>
</dbReference>
<dbReference type="OrthoDB" id="174137at2"/>
<keyword evidence="3" id="KW-0742">SOS response</keyword>
<reference evidence="5 6" key="1">
    <citation type="submission" date="2016-01" db="EMBL/GenBank/DDBJ databases">
        <title>The new phylogeny of the genus Mycobacterium.</title>
        <authorList>
            <person name="Tarcisio F."/>
            <person name="Conor M."/>
            <person name="Antonella G."/>
            <person name="Elisabetta G."/>
            <person name="Giulia F.S."/>
            <person name="Sara T."/>
            <person name="Anna F."/>
            <person name="Clotilde B."/>
            <person name="Roberto B."/>
            <person name="Veronica D.S."/>
            <person name="Fabio R."/>
            <person name="Monica P."/>
            <person name="Olivier J."/>
            <person name="Enrico T."/>
            <person name="Nicola S."/>
        </authorList>
    </citation>
    <scope>NUCLEOTIDE SEQUENCE [LARGE SCALE GENOMIC DNA]</scope>
    <source>
        <strain evidence="5 6">DSM 45394</strain>
    </source>
</reference>
<accession>A0A1X1YAJ3</accession>
<proteinExistence type="predicted"/>
<evidence type="ECO:0000313" key="5">
    <source>
        <dbReference type="EMBL" id="ORW08034.1"/>
    </source>
</evidence>
<feature type="coiled-coil region" evidence="4">
    <location>
        <begin position="622"/>
        <end position="709"/>
    </location>
</feature>
<dbReference type="PANTHER" id="PTHR32182">
    <property type="entry name" value="DNA REPLICATION AND REPAIR PROTEIN RECF"/>
    <property type="match status" value="1"/>
</dbReference>
<dbReference type="PANTHER" id="PTHR32182:SF0">
    <property type="entry name" value="DNA REPLICATION AND REPAIR PROTEIN RECF"/>
    <property type="match status" value="1"/>
</dbReference>
<evidence type="ECO:0000256" key="3">
    <source>
        <dbReference type="ARBA" id="ARBA00023236"/>
    </source>
</evidence>
<dbReference type="GO" id="GO:0009432">
    <property type="term" value="P:SOS response"/>
    <property type="evidence" value="ECO:0007669"/>
    <property type="project" value="UniProtKB-KW"/>
</dbReference>
<evidence type="ECO:0000313" key="6">
    <source>
        <dbReference type="Proteomes" id="UP000193866"/>
    </source>
</evidence>
<keyword evidence="1" id="KW-0227">DNA damage</keyword>
<keyword evidence="6" id="KW-1185">Reference proteome</keyword>
<dbReference type="InterPro" id="IPR027417">
    <property type="entry name" value="P-loop_NTPase"/>
</dbReference>
<dbReference type="AlphaFoldDB" id="A0A1X1YAJ3"/>
<sequence>MTSTSTQRQVWLSRLQVINWGVFDGYHDIRFSRNGTLITGDSGTGKSSLLDAVSLAFLSAQRRNFNASSDDTAAGSRSGMGKRTVDKYVRGLWGERQEPGKRPEPMFLRGEGPAWSAVAVTYTGTDDSVITGLVLKWLAAGAATDSSSSYHLIDADADILDLCNTWSDSGYARSVFESAGWQGKRDREGWYLDRLYAATGIGQQTAALQLLGKAKSLKNVGGLEQFVRVYMLDEPESYTAIRGAVDQITPLVDARNALSIAHRKSTVLGSIAEDHQHYVSESAELACIDVIDPQMARDWVDEHRLALIDPHVTALDAEIERIGEQCRSLTTERRRATAQRDALMERINSAGSGLATLQSELATAEARSEATSRERARYNTILWDLDFPVEVDDASEFEAMRITGREELTRITSAVAALDEKWGNQLGPQKKAARERMDAAGRLLRRAEVEGITVPEDAYRVRGEVAEALGVSPQHLPYVCELMDLRPEFASWRTAVERTLRSTGLVLLVPVRHHGAALSYLNDHNMRALVRVEQVPAAAPPAGPPKTGTLAECLHLTESQHECASTAQALINRAGDYVRVSHTSEFSVHPRAVTVQGLRQENKTRAVKDDRSELRRSQYIFQGNIESKIEALQAELAEATADFEMCEAAISELTAQKNALERSKELWQSLLNGFERYDDIDTATAEAEAARLQQQLDELEAAHPDLAKLKQQATDLLEHEQTLSGRISLLKTTESDCDTRRTRLLTLQETLHPGTVGAAARGALDQYRAAMQTTLDVLEPAPYRAELIRLVNADQERLRENVRRQVVALNRIITTFDEQFPDDIPNNSAVLDEKIHDYVALAQRIKARELPLAYERMHRLITEQAPTAALHLHQLAEDEALRIHEQIVRVSLGLSSVEFNRGTRLTLHADEKPLPAVTDLNDRARRISARATAVTFGDEQAIHEQYRDILELRNLLAADTAEARQWRRDALDVRNRFTFYCAERRADDPDALIRTYSNAGANSGGEQEKLMAFCLAGALSFNLADPATGDNRPVFSQLMLDEAFSKSDPVFAHQALSAFRQFGFQLLIVAAVQNTTTIQPYIDSVAMVSKRDEPGQNPTSSVRAFTVSEFADTVHDRAAENKAARRAHAHR</sequence>
<keyword evidence="2" id="KW-0234">DNA repair</keyword>
<dbReference type="STRING" id="1108812.AWC16_20060"/>
<dbReference type="GO" id="GO:0006302">
    <property type="term" value="P:double-strand break repair"/>
    <property type="evidence" value="ECO:0007669"/>
    <property type="project" value="TreeGrafter"/>
</dbReference>
<dbReference type="Gene3D" id="3.40.50.300">
    <property type="entry name" value="P-loop containing nucleotide triphosphate hydrolases"/>
    <property type="match status" value="1"/>
</dbReference>
<dbReference type="Proteomes" id="UP000193866">
    <property type="component" value="Unassembled WGS sequence"/>
</dbReference>
<dbReference type="Pfam" id="PF13555">
    <property type="entry name" value="AAA_29"/>
    <property type="match status" value="1"/>
</dbReference>
<dbReference type="GO" id="GO:0000731">
    <property type="term" value="P:DNA synthesis involved in DNA repair"/>
    <property type="evidence" value="ECO:0007669"/>
    <property type="project" value="TreeGrafter"/>
</dbReference>
<dbReference type="SUPFAM" id="SSF52540">
    <property type="entry name" value="P-loop containing nucleoside triphosphate hydrolases"/>
    <property type="match status" value="2"/>
</dbReference>
<organism evidence="5 6">
    <name type="scientific">Mycolicibacter longobardus</name>
    <dbReference type="NCBI Taxonomy" id="1108812"/>
    <lineage>
        <taxon>Bacteria</taxon>
        <taxon>Bacillati</taxon>
        <taxon>Actinomycetota</taxon>
        <taxon>Actinomycetes</taxon>
        <taxon>Mycobacteriales</taxon>
        <taxon>Mycobacteriaceae</taxon>
        <taxon>Mycolicibacter</taxon>
    </lineage>
</organism>
<gene>
    <name evidence="5" type="ORF">AWC16_20060</name>
</gene>